<accession>A0A388KTW8</accession>
<dbReference type="PANTHER" id="PTHR32166:SF123">
    <property type="entry name" value="BED-TYPE DOMAIN-CONTAINING PROTEIN"/>
    <property type="match status" value="1"/>
</dbReference>
<feature type="compositionally biased region" description="Basic and acidic residues" evidence="1">
    <location>
        <begin position="517"/>
        <end position="526"/>
    </location>
</feature>
<feature type="compositionally biased region" description="Basic and acidic residues" evidence="1">
    <location>
        <begin position="456"/>
        <end position="502"/>
    </location>
</feature>
<dbReference type="Proteomes" id="UP000265515">
    <property type="component" value="Unassembled WGS sequence"/>
</dbReference>
<evidence type="ECO:0000313" key="3">
    <source>
        <dbReference type="EMBL" id="GBG73438.1"/>
    </source>
</evidence>
<feature type="compositionally biased region" description="Gly residues" evidence="1">
    <location>
        <begin position="29"/>
        <end position="38"/>
    </location>
</feature>
<evidence type="ECO:0000256" key="1">
    <source>
        <dbReference type="SAM" id="MobiDB-lite"/>
    </source>
</evidence>
<organism evidence="3 4">
    <name type="scientific">Chara braunii</name>
    <name type="common">Braun's stonewort</name>
    <dbReference type="NCBI Taxonomy" id="69332"/>
    <lineage>
        <taxon>Eukaryota</taxon>
        <taxon>Viridiplantae</taxon>
        <taxon>Streptophyta</taxon>
        <taxon>Charophyceae</taxon>
        <taxon>Charales</taxon>
        <taxon>Characeae</taxon>
        <taxon>Chara</taxon>
    </lineage>
</organism>
<protein>
    <recommendedName>
        <fullName evidence="2">DUF659 domain-containing protein</fullName>
    </recommendedName>
</protein>
<dbReference type="OrthoDB" id="1712654at2759"/>
<feature type="region of interest" description="Disordered" evidence="1">
    <location>
        <begin position="11"/>
        <end position="64"/>
    </location>
</feature>
<feature type="region of interest" description="Disordered" evidence="1">
    <location>
        <begin position="377"/>
        <end position="540"/>
    </location>
</feature>
<evidence type="ECO:0000313" key="4">
    <source>
        <dbReference type="Proteomes" id="UP000265515"/>
    </source>
</evidence>
<gene>
    <name evidence="3" type="ORF">CBR_g16154</name>
</gene>
<name>A0A388KTW8_CHABU</name>
<proteinExistence type="predicted"/>
<comment type="caution">
    <text evidence="3">The sequence shown here is derived from an EMBL/GenBank/DDBJ whole genome shotgun (WGS) entry which is preliminary data.</text>
</comment>
<dbReference type="InterPro" id="IPR007021">
    <property type="entry name" value="DUF659"/>
</dbReference>
<reference evidence="3 4" key="1">
    <citation type="journal article" date="2018" name="Cell">
        <title>The Chara Genome: Secondary Complexity and Implications for Plant Terrestrialization.</title>
        <authorList>
            <person name="Nishiyama T."/>
            <person name="Sakayama H."/>
            <person name="Vries J.D."/>
            <person name="Buschmann H."/>
            <person name="Saint-Marcoux D."/>
            <person name="Ullrich K.K."/>
            <person name="Haas F.B."/>
            <person name="Vanderstraeten L."/>
            <person name="Becker D."/>
            <person name="Lang D."/>
            <person name="Vosolsobe S."/>
            <person name="Rombauts S."/>
            <person name="Wilhelmsson P.K.I."/>
            <person name="Janitza P."/>
            <person name="Kern R."/>
            <person name="Heyl A."/>
            <person name="Rumpler F."/>
            <person name="Villalobos L.I.A.C."/>
            <person name="Clay J.M."/>
            <person name="Skokan R."/>
            <person name="Toyoda A."/>
            <person name="Suzuki Y."/>
            <person name="Kagoshima H."/>
            <person name="Schijlen E."/>
            <person name="Tajeshwar N."/>
            <person name="Catarino B."/>
            <person name="Hetherington A.J."/>
            <person name="Saltykova A."/>
            <person name="Bonnot C."/>
            <person name="Breuninger H."/>
            <person name="Symeonidi A."/>
            <person name="Radhakrishnan G.V."/>
            <person name="Van Nieuwerburgh F."/>
            <person name="Deforce D."/>
            <person name="Chang C."/>
            <person name="Karol K.G."/>
            <person name="Hedrich R."/>
            <person name="Ulvskov P."/>
            <person name="Glockner G."/>
            <person name="Delwiche C.F."/>
            <person name="Petrasek J."/>
            <person name="Van de Peer Y."/>
            <person name="Friml J."/>
            <person name="Beilby M."/>
            <person name="Dolan L."/>
            <person name="Kohara Y."/>
            <person name="Sugano S."/>
            <person name="Fujiyama A."/>
            <person name="Delaux P.-M."/>
            <person name="Quint M."/>
            <person name="TheiBen G."/>
            <person name="Hagemann M."/>
            <person name="Harholt J."/>
            <person name="Dunand C."/>
            <person name="Zachgo S."/>
            <person name="Langdale J."/>
            <person name="Maumus F."/>
            <person name="Straeten D.V.D."/>
            <person name="Gould S.B."/>
            <person name="Rensing S.A."/>
        </authorList>
    </citation>
    <scope>NUCLEOTIDE SEQUENCE [LARGE SCALE GENOMIC DNA]</scope>
    <source>
        <strain evidence="3 4">S276</strain>
    </source>
</reference>
<dbReference type="EMBL" id="BFEA01000183">
    <property type="protein sequence ID" value="GBG73438.1"/>
    <property type="molecule type" value="Genomic_DNA"/>
</dbReference>
<dbReference type="AlphaFoldDB" id="A0A388KTW8"/>
<dbReference type="PANTHER" id="PTHR32166">
    <property type="entry name" value="OSJNBA0013A04.12 PROTEIN"/>
    <property type="match status" value="1"/>
</dbReference>
<feature type="compositionally biased region" description="Basic and acidic residues" evidence="1">
    <location>
        <begin position="426"/>
        <end position="447"/>
    </location>
</feature>
<dbReference type="Gramene" id="GBG73438">
    <property type="protein sequence ID" value="GBG73438"/>
    <property type="gene ID" value="CBR_g16154"/>
</dbReference>
<feature type="domain" description="DUF659" evidence="2">
    <location>
        <begin position="118"/>
        <end position="262"/>
    </location>
</feature>
<evidence type="ECO:0000259" key="2">
    <source>
        <dbReference type="Pfam" id="PF04937"/>
    </source>
</evidence>
<sequence>MPPDLLDRVQRALEEKNSDVDEDAAMGGVAEGDGGGAEIGVDSEEPARGRPGSGPGELASGYMKNPRQEDIDDSCCEFFVENTIPFNVAKSKSFKKFKLACYGPQPAARCPLLPTGYNPLRCRLLERLCGRLEKEEQAIRDDWQVTCCTFITDGTTDICGRSLMNYILARRSKPIFVKCEDVSEGDKDAVVVVVGWKRFFRELGLEKITAICIDSFAGNKSAARMLREDPEFSQIYWIPCTAHCMDLLMHDICNKEWAAESIVRYAPLIVEERDVVLADVGKRTDMLLSPIHVVARLLDPQLRDVAVFNNVDLVAQFDSIVERLIGKKGSKRGDDGPTIVRGWLGLEKDWADEDLEGDMANVTDAVNDSEVGVQGTGSVAGSTNIAHDPPTRSASVQRLEGVEETIEMDKAEDDMDDDLSDEDDILGEKWVDERSDSDRSWTRREEILPYEEDRQEEEHPQEEYQQQEEHQQQEEDRHTEHPHEEHQQQQEHQQQEEHRGEGELEGEQCQADGEAEGEQRQAEPKGEQQQTEPEGEERHQ</sequence>
<feature type="compositionally biased region" description="Acidic residues" evidence="1">
    <location>
        <begin position="402"/>
        <end position="425"/>
    </location>
</feature>
<keyword evidence="4" id="KW-1185">Reference proteome</keyword>
<dbReference type="Pfam" id="PF04937">
    <property type="entry name" value="DUF659"/>
    <property type="match status" value="1"/>
</dbReference>